<feature type="region of interest" description="Disordered" evidence="1">
    <location>
        <begin position="342"/>
        <end position="412"/>
    </location>
</feature>
<feature type="compositionally biased region" description="Polar residues" evidence="1">
    <location>
        <begin position="422"/>
        <end position="431"/>
    </location>
</feature>
<dbReference type="EMBL" id="JACKWZ010000006">
    <property type="protein sequence ID" value="KAF9423868.1"/>
    <property type="molecule type" value="Genomic_DNA"/>
</dbReference>
<evidence type="ECO:0000313" key="2">
    <source>
        <dbReference type="EMBL" id="KAF9423868.1"/>
    </source>
</evidence>
<gene>
    <name evidence="2" type="ORF">HW555_000926</name>
</gene>
<comment type="caution">
    <text evidence="2">The sequence shown here is derived from an EMBL/GenBank/DDBJ whole genome shotgun (WGS) entry which is preliminary data.</text>
</comment>
<name>A0A835GV88_SPOEX</name>
<dbReference type="PANTHER" id="PTHR36696">
    <property type="entry name" value="AGAP012002-PA"/>
    <property type="match status" value="1"/>
</dbReference>
<proteinExistence type="predicted"/>
<feature type="compositionally biased region" description="Polar residues" evidence="1">
    <location>
        <begin position="152"/>
        <end position="171"/>
    </location>
</feature>
<sequence>STVQLQCDVSPAPFMLRPYAGLYNPFPLACSVLCNHPADTEARDVVKKAKDHWIEGKGHYFQEDLSKFQDGGGGEKDKNRTPHDIFTEDMFRRYAETDSRPLTPAPTLASGKSRGSRRCLTPDQPHQRTTIVLDLRRSHSQETIYYHGYATSDVTGGPNTSPTNDRSTLPSLNLSDATHNRLLMGQNEQLPPLASPFVLSRRTVPVKEPQSVRILKKHKDAAKDKKSKEKSFFVTGDTLATLKSRRLRRNAPKLPTIVKPGTCDCGLMHLTRIVISYAPKSRKRGASNIVLSMTAWGTTGQRKRMKLPSVKLTRKLVNGDKSLTHNTDEFFKKLENQLKALNIGKPAKNKNNKVEQPPSQRSKTEKESNEANEAASNGEEGGMRGKRRKKGRQGGGSDRLTSAGLAAQAQQDPETQIAGIGTDSQNPSSRGSIAPAEEDDVIVLPVIKPLVVAKKSDSFLDDDMLKFLHREVDEEAIETEFNTKRRYVLEEAMRTRPDRAYGQEMQALLKELKVPAVSLGDWLHIPRVFSRKNAQFSLPIDTNALEDLTPMNYAARYVTLKKSKQLLYLTVLRKFREHGYRMPIKNIEEGLIMMMGGSLTAAQASSFGSIMDWNNYEEEENIPDDIKVTLVDKWYKKPLISTEAGDAESDENTIKYRTWCGLCAICERMYGRFPPRDNDPPDGIELSDFSMVESKLVTLKVNSGLREILNVIRER</sequence>
<reference evidence="2" key="1">
    <citation type="submission" date="2020-08" db="EMBL/GenBank/DDBJ databases">
        <title>Spodoptera exigua strain:BAW_Kor-Di-RS1 Genome sequencing and assembly.</title>
        <authorList>
            <person name="Kim J."/>
            <person name="Nam H.Y."/>
            <person name="Kwon M."/>
            <person name="Choi J.H."/>
            <person name="Cho S.R."/>
            <person name="Kim G.-H."/>
        </authorList>
    </citation>
    <scope>NUCLEOTIDE SEQUENCE</scope>
    <source>
        <strain evidence="2">BAW_Kor-Di-RS1</strain>
        <tissue evidence="2">Whole-body</tissue>
    </source>
</reference>
<organism evidence="2 3">
    <name type="scientific">Spodoptera exigua</name>
    <name type="common">Beet armyworm</name>
    <name type="synonym">Noctua fulgens</name>
    <dbReference type="NCBI Taxonomy" id="7107"/>
    <lineage>
        <taxon>Eukaryota</taxon>
        <taxon>Metazoa</taxon>
        <taxon>Ecdysozoa</taxon>
        <taxon>Arthropoda</taxon>
        <taxon>Hexapoda</taxon>
        <taxon>Insecta</taxon>
        <taxon>Pterygota</taxon>
        <taxon>Neoptera</taxon>
        <taxon>Endopterygota</taxon>
        <taxon>Lepidoptera</taxon>
        <taxon>Glossata</taxon>
        <taxon>Ditrysia</taxon>
        <taxon>Noctuoidea</taxon>
        <taxon>Noctuidae</taxon>
        <taxon>Amphipyrinae</taxon>
        <taxon>Spodoptera</taxon>
    </lineage>
</organism>
<dbReference type="Proteomes" id="UP000648187">
    <property type="component" value="Unassembled WGS sequence"/>
</dbReference>
<feature type="region of interest" description="Disordered" evidence="1">
    <location>
        <begin position="97"/>
        <end position="123"/>
    </location>
</feature>
<feature type="region of interest" description="Disordered" evidence="1">
    <location>
        <begin position="417"/>
        <end position="436"/>
    </location>
</feature>
<keyword evidence="3" id="KW-1185">Reference proteome</keyword>
<evidence type="ECO:0000256" key="1">
    <source>
        <dbReference type="SAM" id="MobiDB-lite"/>
    </source>
</evidence>
<evidence type="ECO:0000313" key="3">
    <source>
        <dbReference type="Proteomes" id="UP000648187"/>
    </source>
</evidence>
<protein>
    <submittedName>
        <fullName evidence="2">Uncharacterized protein</fullName>
    </submittedName>
</protein>
<feature type="region of interest" description="Disordered" evidence="1">
    <location>
        <begin position="150"/>
        <end position="171"/>
    </location>
</feature>
<feature type="non-terminal residue" evidence="2">
    <location>
        <position position="1"/>
    </location>
</feature>
<accession>A0A835GV88</accession>
<dbReference type="PANTHER" id="PTHR36696:SF1">
    <property type="entry name" value="EF-HAND DOMAIN-CONTAINING PROTEIN"/>
    <property type="match status" value="1"/>
</dbReference>
<dbReference type="AlphaFoldDB" id="A0A835GV88"/>